<evidence type="ECO:0000256" key="1">
    <source>
        <dbReference type="ARBA" id="ARBA00023098"/>
    </source>
</evidence>
<dbReference type="Gene3D" id="3.40.1090.10">
    <property type="entry name" value="Cytosolic phospholipase A2 catalytic domain"/>
    <property type="match status" value="1"/>
</dbReference>
<gene>
    <name evidence="4" type="ORF">AVDCRST_MAG13-1142</name>
</gene>
<sequence length="90" mass="8933">MTLDGGKPDVLVLGVGGLLGEAWMTGVLAGIEEATGHDLTTCRAYVGSSAGSIVAASLAAGRSPRRPGRVAEDGRRDAAAPARAARAFAG</sequence>
<keyword evidence="1" id="KW-0443">Lipid metabolism</keyword>
<accession>A0A6J4RTJ8</accession>
<evidence type="ECO:0000256" key="2">
    <source>
        <dbReference type="SAM" id="MobiDB-lite"/>
    </source>
</evidence>
<proteinExistence type="predicted"/>
<dbReference type="Pfam" id="PF01734">
    <property type="entry name" value="Patatin"/>
    <property type="match status" value="1"/>
</dbReference>
<feature type="region of interest" description="Disordered" evidence="2">
    <location>
        <begin position="63"/>
        <end position="90"/>
    </location>
</feature>
<dbReference type="EMBL" id="CADCVO010000175">
    <property type="protein sequence ID" value="CAA9480589.1"/>
    <property type="molecule type" value="Genomic_DNA"/>
</dbReference>
<feature type="compositionally biased region" description="Low complexity" evidence="2">
    <location>
        <begin position="79"/>
        <end position="90"/>
    </location>
</feature>
<dbReference type="GO" id="GO:0006629">
    <property type="term" value="P:lipid metabolic process"/>
    <property type="evidence" value="ECO:0007669"/>
    <property type="project" value="UniProtKB-KW"/>
</dbReference>
<dbReference type="SUPFAM" id="SSF52151">
    <property type="entry name" value="FabD/lysophospholipase-like"/>
    <property type="match status" value="1"/>
</dbReference>
<feature type="domain" description="PNPLA" evidence="3">
    <location>
        <begin position="11"/>
        <end position="71"/>
    </location>
</feature>
<organism evidence="4">
    <name type="scientific">uncultured Solirubrobacteraceae bacterium</name>
    <dbReference type="NCBI Taxonomy" id="1162706"/>
    <lineage>
        <taxon>Bacteria</taxon>
        <taxon>Bacillati</taxon>
        <taxon>Actinomycetota</taxon>
        <taxon>Thermoleophilia</taxon>
        <taxon>Solirubrobacterales</taxon>
        <taxon>Solirubrobacteraceae</taxon>
        <taxon>environmental samples</taxon>
    </lineage>
</organism>
<evidence type="ECO:0000313" key="4">
    <source>
        <dbReference type="EMBL" id="CAA9480589.1"/>
    </source>
</evidence>
<dbReference type="InterPro" id="IPR002641">
    <property type="entry name" value="PNPLA_dom"/>
</dbReference>
<feature type="compositionally biased region" description="Basic and acidic residues" evidence="2">
    <location>
        <begin position="69"/>
        <end position="78"/>
    </location>
</feature>
<dbReference type="AlphaFoldDB" id="A0A6J4RTJ8"/>
<feature type="non-terminal residue" evidence="4">
    <location>
        <position position="90"/>
    </location>
</feature>
<protein>
    <recommendedName>
        <fullName evidence="3">PNPLA domain-containing protein</fullName>
    </recommendedName>
</protein>
<reference evidence="4" key="1">
    <citation type="submission" date="2020-02" db="EMBL/GenBank/DDBJ databases">
        <authorList>
            <person name="Meier V. D."/>
        </authorList>
    </citation>
    <scope>NUCLEOTIDE SEQUENCE</scope>
    <source>
        <strain evidence="4">AVDCRST_MAG13</strain>
    </source>
</reference>
<evidence type="ECO:0000259" key="3">
    <source>
        <dbReference type="Pfam" id="PF01734"/>
    </source>
</evidence>
<dbReference type="InterPro" id="IPR016035">
    <property type="entry name" value="Acyl_Trfase/lysoPLipase"/>
</dbReference>
<name>A0A6J4RTJ8_9ACTN</name>